<evidence type="ECO:0000313" key="9">
    <source>
        <dbReference type="EMBL" id="CAL1272656.1"/>
    </source>
</evidence>
<dbReference type="AlphaFoldDB" id="A0AAV1ZMQ6"/>
<proteinExistence type="predicted"/>
<comment type="caution">
    <text evidence="9">The sequence shown here is derived from an EMBL/GenBank/DDBJ whole genome shotgun (WGS) entry which is preliminary data.</text>
</comment>
<protein>
    <submittedName>
        <fullName evidence="9">Uncharacterized protein</fullName>
    </submittedName>
</protein>
<gene>
    <name evidence="9" type="ORF">LARSCL_LOCUS6507</name>
</gene>
<dbReference type="GO" id="GO:0008081">
    <property type="term" value="F:phosphoric diester hydrolase activity"/>
    <property type="evidence" value="ECO:0007669"/>
    <property type="project" value="InterPro"/>
</dbReference>
<reference evidence="9 10" key="1">
    <citation type="submission" date="2024-04" db="EMBL/GenBank/DDBJ databases">
        <authorList>
            <person name="Rising A."/>
            <person name="Reimegard J."/>
            <person name="Sonavane S."/>
            <person name="Akerstrom W."/>
            <person name="Nylinder S."/>
            <person name="Hedman E."/>
            <person name="Kallberg Y."/>
        </authorList>
    </citation>
    <scope>NUCLEOTIDE SEQUENCE [LARGE SCALE GENOMIC DNA]</scope>
</reference>
<dbReference type="GO" id="GO:0006629">
    <property type="term" value="P:lipid metabolic process"/>
    <property type="evidence" value="ECO:0007669"/>
    <property type="project" value="InterPro"/>
</dbReference>
<name>A0AAV1ZMQ6_9ARAC</name>
<keyword evidence="10" id="KW-1185">Reference proteome</keyword>
<keyword evidence="4" id="KW-0479">Metal-binding</keyword>
<dbReference type="GO" id="GO:0005576">
    <property type="term" value="C:extracellular region"/>
    <property type="evidence" value="ECO:0007669"/>
    <property type="project" value="UniProtKB-SubCell"/>
</dbReference>
<evidence type="ECO:0000256" key="2">
    <source>
        <dbReference type="ARBA" id="ARBA00004613"/>
    </source>
</evidence>
<evidence type="ECO:0000256" key="1">
    <source>
        <dbReference type="ARBA" id="ARBA00000110"/>
    </source>
</evidence>
<evidence type="ECO:0000256" key="5">
    <source>
        <dbReference type="ARBA" id="ARBA00022842"/>
    </source>
</evidence>
<evidence type="ECO:0000256" key="3">
    <source>
        <dbReference type="ARBA" id="ARBA00022525"/>
    </source>
</evidence>
<dbReference type="Gene3D" id="3.20.20.190">
    <property type="entry name" value="Phosphatidylinositol (PI) phosphodiesterase"/>
    <property type="match status" value="1"/>
</dbReference>
<evidence type="ECO:0000256" key="7">
    <source>
        <dbReference type="ARBA" id="ARBA00023239"/>
    </source>
</evidence>
<keyword evidence="8" id="KW-0812">Transmembrane</keyword>
<keyword evidence="3" id="KW-0964">Secreted</keyword>
<comment type="catalytic activity">
    <reaction evidence="1">
        <text>an N-(acyl)-sphingosylphosphoethanolamine = an N-(acyl)-sphingosyl-1,3-cyclic phosphate + ethanolamine</text>
        <dbReference type="Rhea" id="RHEA:60648"/>
        <dbReference type="ChEBI" id="CHEBI:57603"/>
        <dbReference type="ChEBI" id="CHEBI:143891"/>
        <dbReference type="ChEBI" id="CHEBI:143892"/>
    </reaction>
</comment>
<keyword evidence="8" id="KW-1133">Transmembrane helix</keyword>
<sequence length="169" mass="18724">MVNSIDEIEEFLNKGSNLETDIQFFSNGSVNEMYHGSSCDCGRYCEAKANLKDYLKYLRNITDPNKPGNFYEQLVMHFFDLKLETSNNKMESGRDIARHILNYLWSDNGDRRNKSTIPGSILNFLICYIVGVGLSGQAGTFGFLTLSSPPPSGNSGQWASEGLTAPASS</sequence>
<comment type="subcellular location">
    <subcellularLocation>
        <location evidence="2">Secreted</location>
    </subcellularLocation>
</comment>
<dbReference type="GO" id="GO:0046872">
    <property type="term" value="F:metal ion binding"/>
    <property type="evidence" value="ECO:0007669"/>
    <property type="project" value="UniProtKB-KW"/>
</dbReference>
<evidence type="ECO:0000256" key="6">
    <source>
        <dbReference type="ARBA" id="ARBA00023157"/>
    </source>
</evidence>
<evidence type="ECO:0000256" key="8">
    <source>
        <dbReference type="SAM" id="Phobius"/>
    </source>
</evidence>
<keyword evidence="6" id="KW-1015">Disulfide bond</keyword>
<dbReference type="InterPro" id="IPR017946">
    <property type="entry name" value="PLC-like_Pdiesterase_TIM-brl"/>
</dbReference>
<keyword evidence="5" id="KW-0460">Magnesium</keyword>
<dbReference type="GO" id="GO:0016829">
    <property type="term" value="F:lyase activity"/>
    <property type="evidence" value="ECO:0007669"/>
    <property type="project" value="UniProtKB-KW"/>
</dbReference>
<dbReference type="EMBL" id="CAXIEN010000062">
    <property type="protein sequence ID" value="CAL1272656.1"/>
    <property type="molecule type" value="Genomic_DNA"/>
</dbReference>
<feature type="transmembrane region" description="Helical" evidence="8">
    <location>
        <begin position="121"/>
        <end position="144"/>
    </location>
</feature>
<keyword evidence="7" id="KW-0456">Lyase</keyword>
<dbReference type="Proteomes" id="UP001497382">
    <property type="component" value="Unassembled WGS sequence"/>
</dbReference>
<accession>A0AAV1ZMQ6</accession>
<keyword evidence="8" id="KW-0472">Membrane</keyword>
<evidence type="ECO:0000256" key="4">
    <source>
        <dbReference type="ARBA" id="ARBA00022723"/>
    </source>
</evidence>
<organism evidence="9 10">
    <name type="scientific">Larinioides sclopetarius</name>
    <dbReference type="NCBI Taxonomy" id="280406"/>
    <lineage>
        <taxon>Eukaryota</taxon>
        <taxon>Metazoa</taxon>
        <taxon>Ecdysozoa</taxon>
        <taxon>Arthropoda</taxon>
        <taxon>Chelicerata</taxon>
        <taxon>Arachnida</taxon>
        <taxon>Araneae</taxon>
        <taxon>Araneomorphae</taxon>
        <taxon>Entelegynae</taxon>
        <taxon>Araneoidea</taxon>
        <taxon>Araneidae</taxon>
        <taxon>Larinioides</taxon>
    </lineage>
</organism>
<evidence type="ECO:0000313" key="10">
    <source>
        <dbReference type="Proteomes" id="UP001497382"/>
    </source>
</evidence>